<dbReference type="RefSeq" id="WP_165109828.1">
    <property type="nucleotide sequence ID" value="NZ_JAALAA010000003.1"/>
</dbReference>
<gene>
    <name evidence="7" type="ORF">G5C66_04865</name>
</gene>
<dbReference type="Pfam" id="PF07690">
    <property type="entry name" value="MFS_1"/>
    <property type="match status" value="1"/>
</dbReference>
<name>A0A6M1R6U6_9ACTN</name>
<organism evidence="7 8">
    <name type="scientific">Nocardioides turkmenicus</name>
    <dbReference type="NCBI Taxonomy" id="2711220"/>
    <lineage>
        <taxon>Bacteria</taxon>
        <taxon>Bacillati</taxon>
        <taxon>Actinomycetota</taxon>
        <taxon>Actinomycetes</taxon>
        <taxon>Propionibacteriales</taxon>
        <taxon>Nocardioidaceae</taxon>
        <taxon>Nocardioides</taxon>
    </lineage>
</organism>
<feature type="transmembrane region" description="Helical" evidence="5">
    <location>
        <begin position="159"/>
        <end position="178"/>
    </location>
</feature>
<dbReference type="Proteomes" id="UP000483261">
    <property type="component" value="Unassembled WGS sequence"/>
</dbReference>
<dbReference type="PANTHER" id="PTHR42718">
    <property type="entry name" value="MAJOR FACILITATOR SUPERFAMILY MULTIDRUG TRANSPORTER MFSC"/>
    <property type="match status" value="1"/>
</dbReference>
<dbReference type="InterPro" id="IPR020846">
    <property type="entry name" value="MFS_dom"/>
</dbReference>
<reference evidence="7 8" key="1">
    <citation type="submission" date="2020-02" db="EMBL/GenBank/DDBJ databases">
        <title>Whole-genome analyses of novel actinobacteria.</title>
        <authorList>
            <person name="Sahin N."/>
        </authorList>
    </citation>
    <scope>NUCLEOTIDE SEQUENCE [LARGE SCALE GENOMIC DNA]</scope>
    <source>
        <strain evidence="7 8">KC13</strain>
    </source>
</reference>
<proteinExistence type="predicted"/>
<evidence type="ECO:0000256" key="2">
    <source>
        <dbReference type="ARBA" id="ARBA00022692"/>
    </source>
</evidence>
<comment type="subcellular location">
    <subcellularLocation>
        <location evidence="1">Cell membrane</location>
        <topology evidence="1">Multi-pass membrane protein</topology>
    </subcellularLocation>
</comment>
<evidence type="ECO:0000256" key="5">
    <source>
        <dbReference type="SAM" id="Phobius"/>
    </source>
</evidence>
<dbReference type="GO" id="GO:0005886">
    <property type="term" value="C:plasma membrane"/>
    <property type="evidence" value="ECO:0007669"/>
    <property type="project" value="UniProtKB-SubCell"/>
</dbReference>
<sequence>MKTALAAALCAVAVPVISFVSVTVALGEIGAELHASPGVLQLVVAAYGVVYASLVVIGGRLGDSHGRRRMLSIGLVLFAVTGLLCAVAQSSEVLIGARLLQGATAALVAPQVLASIHANTDGHHRVRAMALFGATAGVAFSVAFLAGGILTDSSLGWRSLFWVTSALVAVVIVVVLRYLPESKAPTPSRLDIGGAALLGILMTLLVLPLTEGRALGWPAWTWVCLAGTPVAAAAFVWWQARLERRASIPLVPLSLFRFRSVSAGLGIGLPMYVAFSGFTFVFSITAATRGLSAVEIGTSMLPLGLAFLWRSGPRSSAPSTSAGTAISRGPDTCSRSRCWRSAVSLSRCRDRRLAERAQAARCFFLTGLPSRVTRRRFLTVIPSGRVPSLSMRIGHRLQRDFDTQHSVLGGFLFLPTPEG</sequence>
<dbReference type="GO" id="GO:0022857">
    <property type="term" value="F:transmembrane transporter activity"/>
    <property type="evidence" value="ECO:0007669"/>
    <property type="project" value="InterPro"/>
</dbReference>
<dbReference type="AlphaFoldDB" id="A0A6M1R6U6"/>
<keyword evidence="3 5" id="KW-1133">Transmembrane helix</keyword>
<dbReference type="InterPro" id="IPR011701">
    <property type="entry name" value="MFS"/>
</dbReference>
<dbReference type="CDD" id="cd17321">
    <property type="entry name" value="MFS_MMR_MDR_like"/>
    <property type="match status" value="1"/>
</dbReference>
<feature type="domain" description="Major facilitator superfamily (MFS) profile" evidence="6">
    <location>
        <begin position="1"/>
        <end position="419"/>
    </location>
</feature>
<evidence type="ECO:0000256" key="3">
    <source>
        <dbReference type="ARBA" id="ARBA00022989"/>
    </source>
</evidence>
<keyword evidence="8" id="KW-1185">Reference proteome</keyword>
<feature type="transmembrane region" description="Helical" evidence="5">
    <location>
        <begin position="37"/>
        <end position="58"/>
    </location>
</feature>
<feature type="transmembrane region" description="Helical" evidence="5">
    <location>
        <begin position="128"/>
        <end position="147"/>
    </location>
</feature>
<evidence type="ECO:0000313" key="8">
    <source>
        <dbReference type="Proteomes" id="UP000483261"/>
    </source>
</evidence>
<dbReference type="SUPFAM" id="SSF103473">
    <property type="entry name" value="MFS general substrate transporter"/>
    <property type="match status" value="1"/>
</dbReference>
<evidence type="ECO:0000313" key="7">
    <source>
        <dbReference type="EMBL" id="NGN92067.1"/>
    </source>
</evidence>
<comment type="caution">
    <text evidence="7">The sequence shown here is derived from an EMBL/GenBank/DDBJ whole genome shotgun (WGS) entry which is preliminary data.</text>
</comment>
<dbReference type="EMBL" id="JAALAA010000003">
    <property type="protein sequence ID" value="NGN92067.1"/>
    <property type="molecule type" value="Genomic_DNA"/>
</dbReference>
<dbReference type="Gene3D" id="1.20.1720.10">
    <property type="entry name" value="Multidrug resistance protein D"/>
    <property type="match status" value="1"/>
</dbReference>
<dbReference type="PANTHER" id="PTHR42718:SF39">
    <property type="entry name" value="ACTINORHODIN TRANSPORTER-RELATED"/>
    <property type="match status" value="1"/>
</dbReference>
<evidence type="ECO:0000259" key="6">
    <source>
        <dbReference type="PROSITE" id="PS50850"/>
    </source>
</evidence>
<evidence type="ECO:0000256" key="1">
    <source>
        <dbReference type="ARBA" id="ARBA00004651"/>
    </source>
</evidence>
<accession>A0A6M1R6U6</accession>
<feature type="transmembrane region" description="Helical" evidence="5">
    <location>
        <begin position="219"/>
        <end position="240"/>
    </location>
</feature>
<protein>
    <submittedName>
        <fullName evidence="7">MFS transporter</fullName>
    </submittedName>
</protein>
<feature type="transmembrane region" description="Helical" evidence="5">
    <location>
        <begin position="261"/>
        <end position="284"/>
    </location>
</feature>
<feature type="transmembrane region" description="Helical" evidence="5">
    <location>
        <begin position="70"/>
        <end position="89"/>
    </location>
</feature>
<keyword evidence="4 5" id="KW-0472">Membrane</keyword>
<keyword evidence="2 5" id="KW-0812">Transmembrane</keyword>
<feature type="transmembrane region" description="Helical" evidence="5">
    <location>
        <begin position="190"/>
        <end position="207"/>
    </location>
</feature>
<evidence type="ECO:0000256" key="4">
    <source>
        <dbReference type="ARBA" id="ARBA00023136"/>
    </source>
</evidence>
<dbReference type="InterPro" id="IPR036259">
    <property type="entry name" value="MFS_trans_sf"/>
</dbReference>
<feature type="transmembrane region" description="Helical" evidence="5">
    <location>
        <begin position="95"/>
        <end position="116"/>
    </location>
</feature>
<dbReference type="PROSITE" id="PS50850">
    <property type="entry name" value="MFS"/>
    <property type="match status" value="1"/>
</dbReference>